<dbReference type="EC" id="2.3.1.-" evidence="6"/>
<dbReference type="Pfam" id="PF12833">
    <property type="entry name" value="HTH_18"/>
    <property type="match status" value="1"/>
</dbReference>
<evidence type="ECO:0000256" key="2">
    <source>
        <dbReference type="ARBA" id="ARBA00023125"/>
    </source>
</evidence>
<dbReference type="InterPro" id="IPR018060">
    <property type="entry name" value="HTH_AraC"/>
</dbReference>
<dbReference type="SUPFAM" id="SSF46689">
    <property type="entry name" value="Homeodomain-like"/>
    <property type="match status" value="2"/>
</dbReference>
<dbReference type="AlphaFoldDB" id="A0A9D2NKZ7"/>
<evidence type="ECO:0000259" key="5">
    <source>
        <dbReference type="PROSITE" id="PS51186"/>
    </source>
</evidence>
<dbReference type="PANTHER" id="PTHR47504">
    <property type="entry name" value="RIGHT ORIGIN-BINDING PROTEIN"/>
    <property type="match status" value="1"/>
</dbReference>
<organism evidence="6 7">
    <name type="scientific">Candidatus Mediterraneibacter faecipullorum</name>
    <dbReference type="NCBI Taxonomy" id="2838670"/>
    <lineage>
        <taxon>Bacteria</taxon>
        <taxon>Bacillati</taxon>
        <taxon>Bacillota</taxon>
        <taxon>Clostridia</taxon>
        <taxon>Lachnospirales</taxon>
        <taxon>Lachnospiraceae</taxon>
        <taxon>Mediterraneibacter</taxon>
    </lineage>
</organism>
<keyword evidence="2" id="KW-0238">DNA-binding</keyword>
<dbReference type="GO" id="GO:0016747">
    <property type="term" value="F:acyltransferase activity, transferring groups other than amino-acyl groups"/>
    <property type="evidence" value="ECO:0007669"/>
    <property type="project" value="InterPro"/>
</dbReference>
<evidence type="ECO:0000256" key="1">
    <source>
        <dbReference type="ARBA" id="ARBA00023015"/>
    </source>
</evidence>
<evidence type="ECO:0000313" key="6">
    <source>
        <dbReference type="EMBL" id="HJC34341.1"/>
    </source>
</evidence>
<feature type="domain" description="HTH araC/xylS-type" evidence="4">
    <location>
        <begin position="10"/>
        <end position="108"/>
    </location>
</feature>
<keyword evidence="1" id="KW-0805">Transcription regulation</keyword>
<evidence type="ECO:0000256" key="3">
    <source>
        <dbReference type="ARBA" id="ARBA00023163"/>
    </source>
</evidence>
<keyword evidence="3" id="KW-0804">Transcription</keyword>
<evidence type="ECO:0000259" key="4">
    <source>
        <dbReference type="PROSITE" id="PS01124"/>
    </source>
</evidence>
<dbReference type="Gene3D" id="3.40.630.30">
    <property type="match status" value="1"/>
</dbReference>
<evidence type="ECO:0000313" key="7">
    <source>
        <dbReference type="Proteomes" id="UP000823890"/>
    </source>
</evidence>
<reference evidence="6" key="2">
    <citation type="submission" date="2021-04" db="EMBL/GenBank/DDBJ databases">
        <authorList>
            <person name="Gilroy R."/>
        </authorList>
    </citation>
    <scope>NUCLEOTIDE SEQUENCE</scope>
    <source>
        <strain evidence="6">ChiW19-954</strain>
    </source>
</reference>
<dbReference type="GO" id="GO:0043565">
    <property type="term" value="F:sequence-specific DNA binding"/>
    <property type="evidence" value="ECO:0007669"/>
    <property type="project" value="InterPro"/>
</dbReference>
<dbReference type="Pfam" id="PF00583">
    <property type="entry name" value="Acetyltransf_1"/>
    <property type="match status" value="1"/>
</dbReference>
<comment type="caution">
    <text evidence="6">The sequence shown here is derived from an EMBL/GenBank/DDBJ whole genome shotgun (WGS) entry which is preliminary data.</text>
</comment>
<dbReference type="SUPFAM" id="SSF55729">
    <property type="entry name" value="Acyl-CoA N-acyltransferases (Nat)"/>
    <property type="match status" value="1"/>
</dbReference>
<dbReference type="PROSITE" id="PS00041">
    <property type="entry name" value="HTH_ARAC_FAMILY_1"/>
    <property type="match status" value="1"/>
</dbReference>
<dbReference type="InterPro" id="IPR016181">
    <property type="entry name" value="Acyl_CoA_acyltransferase"/>
</dbReference>
<keyword evidence="6" id="KW-0808">Transferase</keyword>
<proteinExistence type="predicted"/>
<feature type="domain" description="N-acetyltransferase" evidence="5">
    <location>
        <begin position="132"/>
        <end position="281"/>
    </location>
</feature>
<dbReference type="GO" id="GO:0003700">
    <property type="term" value="F:DNA-binding transcription factor activity"/>
    <property type="evidence" value="ECO:0007669"/>
    <property type="project" value="InterPro"/>
</dbReference>
<reference evidence="6" key="1">
    <citation type="journal article" date="2021" name="PeerJ">
        <title>Extensive microbial diversity within the chicken gut microbiome revealed by metagenomics and culture.</title>
        <authorList>
            <person name="Gilroy R."/>
            <person name="Ravi A."/>
            <person name="Getino M."/>
            <person name="Pursley I."/>
            <person name="Horton D.L."/>
            <person name="Alikhan N.F."/>
            <person name="Baker D."/>
            <person name="Gharbi K."/>
            <person name="Hall N."/>
            <person name="Watson M."/>
            <person name="Adriaenssens E.M."/>
            <person name="Foster-Nyarko E."/>
            <person name="Jarju S."/>
            <person name="Secka A."/>
            <person name="Antonio M."/>
            <person name="Oren A."/>
            <person name="Chaudhuri R.R."/>
            <person name="La Ragione R."/>
            <person name="Hildebrand F."/>
            <person name="Pallen M.J."/>
        </authorList>
    </citation>
    <scope>NUCLEOTIDE SEQUENCE</scope>
    <source>
        <strain evidence="6">ChiW19-954</strain>
    </source>
</reference>
<protein>
    <submittedName>
        <fullName evidence="6">GNAT family N-acetyltransferase</fullName>
        <ecNumber evidence="6">2.3.1.-</ecNumber>
    </submittedName>
</protein>
<dbReference type="Gene3D" id="1.10.10.60">
    <property type="entry name" value="Homeodomain-like"/>
    <property type="match status" value="2"/>
</dbReference>
<dbReference type="InterPro" id="IPR018062">
    <property type="entry name" value="HTH_AraC-typ_CS"/>
</dbReference>
<accession>A0A9D2NKZ7</accession>
<dbReference type="EMBL" id="DWWO01000089">
    <property type="protein sequence ID" value="HJC34341.1"/>
    <property type="molecule type" value="Genomic_DNA"/>
</dbReference>
<dbReference type="Proteomes" id="UP000823890">
    <property type="component" value="Unassembled WGS sequence"/>
</dbReference>
<dbReference type="PROSITE" id="PS01124">
    <property type="entry name" value="HTH_ARAC_FAMILY_2"/>
    <property type="match status" value="1"/>
</dbReference>
<sequence>MRKQSGIMIDQIIDLIESHLDENMDLHTITGDFNYSKYYLHRMFTAAAGIPLHEYAVRRRLTEAARTLVSSDVPVIEAAARYGYGTQQSFAAAFRDMYKMTPGECRKRRIFYPLQHRISSRWLSEDTGIYHEKVRYAVKEDIDDWMEVVGSSVGGYPYLNEKDYICRLRNYIAKRHGIVLEKDGVIAGVMAFSVRSSETVHIEYLAVLPQNRKAGLYKILVSKLAEELFPGREISITTYRENDRTDTGYRKELERLGFTGKELLTEFGYPTQRFIYRRGDENEGKEE</sequence>
<name>A0A9D2NKZ7_9FIRM</name>
<dbReference type="PROSITE" id="PS51186">
    <property type="entry name" value="GNAT"/>
    <property type="match status" value="1"/>
</dbReference>
<keyword evidence="6" id="KW-0012">Acyltransferase</keyword>
<dbReference type="SMART" id="SM00342">
    <property type="entry name" value="HTH_ARAC"/>
    <property type="match status" value="1"/>
</dbReference>
<dbReference type="InterPro" id="IPR009057">
    <property type="entry name" value="Homeodomain-like_sf"/>
</dbReference>
<dbReference type="InterPro" id="IPR000182">
    <property type="entry name" value="GNAT_dom"/>
</dbReference>
<gene>
    <name evidence="6" type="ORF">H9758_07065</name>
</gene>
<dbReference type="InterPro" id="IPR050959">
    <property type="entry name" value="MarA-like"/>
</dbReference>
<dbReference type="PANTHER" id="PTHR47504:SF5">
    <property type="entry name" value="RIGHT ORIGIN-BINDING PROTEIN"/>
    <property type="match status" value="1"/>
</dbReference>